<keyword evidence="4" id="KW-0238">DNA-binding</keyword>
<comment type="similarity">
    <text evidence="1">Belongs to the LysR transcriptional regulatory family.</text>
</comment>
<evidence type="ECO:0000256" key="1">
    <source>
        <dbReference type="ARBA" id="ARBA00009437"/>
    </source>
</evidence>
<keyword evidence="2" id="KW-0536">Nodulation</keyword>
<organism evidence="7 8">
    <name type="scientific">Mesorhizobium cantuariense</name>
    <dbReference type="NCBI Taxonomy" id="1300275"/>
    <lineage>
        <taxon>Bacteria</taxon>
        <taxon>Pseudomonadati</taxon>
        <taxon>Pseudomonadota</taxon>
        <taxon>Alphaproteobacteria</taxon>
        <taxon>Hyphomicrobiales</taxon>
        <taxon>Phyllobacteriaceae</taxon>
        <taxon>Mesorhizobium</taxon>
    </lineage>
</organism>
<accession>A0ABV7MNA2</accession>
<evidence type="ECO:0000256" key="5">
    <source>
        <dbReference type="ARBA" id="ARBA00023163"/>
    </source>
</evidence>
<dbReference type="EMBL" id="JBHRVD010000001">
    <property type="protein sequence ID" value="MFC3323150.1"/>
    <property type="molecule type" value="Genomic_DNA"/>
</dbReference>
<dbReference type="RefSeq" id="WP_378979598.1">
    <property type="nucleotide sequence ID" value="NZ_JBHRVD010000001.1"/>
</dbReference>
<keyword evidence="8" id="KW-1185">Reference proteome</keyword>
<sequence length="117" mass="12473">MKAVHLANIDLNLLVVFDALVAEGHATRAAARIGLTQPAVSHALNRLRALFGDPLFVRSPRGMVPTSLAQDIAPSVRSILEQVEGVLRGGRAFDPPRAHGSSFSVSRTMSPSCFCLV</sequence>
<keyword evidence="3" id="KW-0805">Transcription regulation</keyword>
<dbReference type="InterPro" id="IPR036390">
    <property type="entry name" value="WH_DNA-bd_sf"/>
</dbReference>
<dbReference type="Gene3D" id="1.10.10.10">
    <property type="entry name" value="Winged helix-like DNA-binding domain superfamily/Winged helix DNA-binding domain"/>
    <property type="match status" value="1"/>
</dbReference>
<proteinExistence type="inferred from homology"/>
<evidence type="ECO:0000313" key="7">
    <source>
        <dbReference type="EMBL" id="MFC3323150.1"/>
    </source>
</evidence>
<evidence type="ECO:0000256" key="2">
    <source>
        <dbReference type="ARBA" id="ARBA00022458"/>
    </source>
</evidence>
<dbReference type="InterPro" id="IPR000847">
    <property type="entry name" value="LysR_HTH_N"/>
</dbReference>
<protein>
    <submittedName>
        <fullName evidence="7">LysR family transcriptional regulator</fullName>
    </submittedName>
</protein>
<gene>
    <name evidence="7" type="ORF">ACFOJ9_15380</name>
</gene>
<evidence type="ECO:0000313" key="8">
    <source>
        <dbReference type="Proteomes" id="UP001595648"/>
    </source>
</evidence>
<dbReference type="Pfam" id="PF00126">
    <property type="entry name" value="HTH_1"/>
    <property type="match status" value="1"/>
</dbReference>
<feature type="domain" description="HTH lysR-type" evidence="6">
    <location>
        <begin position="9"/>
        <end position="66"/>
    </location>
</feature>
<dbReference type="Proteomes" id="UP001595648">
    <property type="component" value="Unassembled WGS sequence"/>
</dbReference>
<evidence type="ECO:0000259" key="6">
    <source>
        <dbReference type="PROSITE" id="PS50931"/>
    </source>
</evidence>
<dbReference type="SUPFAM" id="SSF46785">
    <property type="entry name" value="Winged helix' DNA-binding domain"/>
    <property type="match status" value="1"/>
</dbReference>
<dbReference type="PROSITE" id="PS50931">
    <property type="entry name" value="HTH_LYSR"/>
    <property type="match status" value="1"/>
</dbReference>
<comment type="caution">
    <text evidence="7">The sequence shown here is derived from an EMBL/GenBank/DDBJ whole genome shotgun (WGS) entry which is preliminary data.</text>
</comment>
<dbReference type="PRINTS" id="PR00039">
    <property type="entry name" value="HTHLYSR"/>
</dbReference>
<keyword evidence="5" id="KW-0804">Transcription</keyword>
<evidence type="ECO:0000256" key="4">
    <source>
        <dbReference type="ARBA" id="ARBA00023125"/>
    </source>
</evidence>
<name>A0ABV7MNA2_9HYPH</name>
<dbReference type="PANTHER" id="PTHR30118">
    <property type="entry name" value="HTH-TYPE TRANSCRIPTIONAL REGULATOR LEUO-RELATED"/>
    <property type="match status" value="1"/>
</dbReference>
<dbReference type="PANTHER" id="PTHR30118:SF15">
    <property type="entry name" value="TRANSCRIPTIONAL REGULATORY PROTEIN"/>
    <property type="match status" value="1"/>
</dbReference>
<evidence type="ECO:0000256" key="3">
    <source>
        <dbReference type="ARBA" id="ARBA00023015"/>
    </source>
</evidence>
<dbReference type="InterPro" id="IPR036388">
    <property type="entry name" value="WH-like_DNA-bd_sf"/>
</dbReference>
<reference evidence="8" key="1">
    <citation type="journal article" date="2019" name="Int. J. Syst. Evol. Microbiol.">
        <title>The Global Catalogue of Microorganisms (GCM) 10K type strain sequencing project: providing services to taxonomists for standard genome sequencing and annotation.</title>
        <authorList>
            <consortium name="The Broad Institute Genomics Platform"/>
            <consortium name="The Broad Institute Genome Sequencing Center for Infectious Disease"/>
            <person name="Wu L."/>
            <person name="Ma J."/>
        </authorList>
    </citation>
    <scope>NUCLEOTIDE SEQUENCE [LARGE SCALE GENOMIC DNA]</scope>
    <source>
        <strain evidence="8">ICMP 19515</strain>
    </source>
</reference>
<dbReference type="InterPro" id="IPR050389">
    <property type="entry name" value="LysR-type_TF"/>
</dbReference>